<dbReference type="Pfam" id="PF07729">
    <property type="entry name" value="FCD"/>
    <property type="match status" value="1"/>
</dbReference>
<dbReference type="GO" id="GO:0003677">
    <property type="term" value="F:DNA binding"/>
    <property type="evidence" value="ECO:0007669"/>
    <property type="project" value="UniProtKB-KW"/>
</dbReference>
<dbReference type="InterPro" id="IPR036388">
    <property type="entry name" value="WH-like_DNA-bd_sf"/>
</dbReference>
<dbReference type="SUPFAM" id="SSF46785">
    <property type="entry name" value="Winged helix' DNA-binding domain"/>
    <property type="match status" value="1"/>
</dbReference>
<keyword evidence="3" id="KW-0804">Transcription</keyword>
<dbReference type="Pfam" id="PF00392">
    <property type="entry name" value="GntR"/>
    <property type="match status" value="1"/>
</dbReference>
<evidence type="ECO:0000256" key="3">
    <source>
        <dbReference type="ARBA" id="ARBA00023163"/>
    </source>
</evidence>
<accession>A0A1X7DCA1</accession>
<evidence type="ECO:0000256" key="4">
    <source>
        <dbReference type="SAM" id="MobiDB-lite"/>
    </source>
</evidence>
<proteinExistence type="predicted"/>
<evidence type="ECO:0000256" key="1">
    <source>
        <dbReference type="ARBA" id="ARBA00023015"/>
    </source>
</evidence>
<evidence type="ECO:0000256" key="2">
    <source>
        <dbReference type="ARBA" id="ARBA00023125"/>
    </source>
</evidence>
<evidence type="ECO:0000259" key="5">
    <source>
        <dbReference type="PROSITE" id="PS50949"/>
    </source>
</evidence>
<dbReference type="Gene3D" id="1.10.10.10">
    <property type="entry name" value="Winged helix-like DNA-binding domain superfamily/Winged helix DNA-binding domain"/>
    <property type="match status" value="1"/>
</dbReference>
<dbReference type="PANTHER" id="PTHR43537">
    <property type="entry name" value="TRANSCRIPTIONAL REGULATOR, GNTR FAMILY"/>
    <property type="match status" value="1"/>
</dbReference>
<keyword evidence="7" id="KW-1185">Reference proteome</keyword>
<sequence length="249" mass="28167">MSDVSTTDAAPKKAAADGKRMATRRKSKKTESLTERVYQMLRTEILTCILEPGQEISEAELAERFEVSKTPVREALATLRSEGLVKTFPRRGYQVVPITFGDLNELFDLRTILEAGAAELACERITDAEIASLQKLAEVVYDRSEQPSLKRFIQANRDFHVAIAKASGNERLYNILGRQIDELERFFYLGARLRDVSDETRDDHKAIVEVLRSRDPVAARKIMIQHNDVTRRGLFLALSQSRNLSSINL</sequence>
<feature type="region of interest" description="Disordered" evidence="4">
    <location>
        <begin position="1"/>
        <end position="30"/>
    </location>
</feature>
<evidence type="ECO:0000313" key="6">
    <source>
        <dbReference type="EMBL" id="SMF12272.1"/>
    </source>
</evidence>
<dbReference type="EMBL" id="FXAF01000002">
    <property type="protein sequence ID" value="SMF12272.1"/>
    <property type="molecule type" value="Genomic_DNA"/>
</dbReference>
<protein>
    <submittedName>
        <fullName evidence="6">DNA-binding transcriptional regulator, GntR family</fullName>
    </submittedName>
</protein>
<dbReference type="STRING" id="464029.SAMN02982989_5319"/>
<evidence type="ECO:0000313" key="7">
    <source>
        <dbReference type="Proteomes" id="UP000192903"/>
    </source>
</evidence>
<gene>
    <name evidence="6" type="ORF">SAMN02982989_5319</name>
</gene>
<dbReference type="InterPro" id="IPR011711">
    <property type="entry name" value="GntR_C"/>
</dbReference>
<dbReference type="PROSITE" id="PS50949">
    <property type="entry name" value="HTH_GNTR"/>
    <property type="match status" value="1"/>
</dbReference>
<keyword evidence="2 6" id="KW-0238">DNA-binding</keyword>
<dbReference type="SMART" id="SM00895">
    <property type="entry name" value="FCD"/>
    <property type="match status" value="1"/>
</dbReference>
<name>A0A1X7DCA1_9HYPH</name>
<dbReference type="RefSeq" id="WP_234810897.1">
    <property type="nucleotide sequence ID" value="NZ_FXAF01000002.1"/>
</dbReference>
<dbReference type="AlphaFoldDB" id="A0A1X7DCA1"/>
<dbReference type="CDD" id="cd07377">
    <property type="entry name" value="WHTH_GntR"/>
    <property type="match status" value="1"/>
</dbReference>
<feature type="compositionally biased region" description="Basic and acidic residues" evidence="4">
    <location>
        <begin position="10"/>
        <end position="20"/>
    </location>
</feature>
<dbReference type="PRINTS" id="PR00035">
    <property type="entry name" value="HTHGNTR"/>
</dbReference>
<reference evidence="7" key="1">
    <citation type="submission" date="2017-04" db="EMBL/GenBank/DDBJ databases">
        <authorList>
            <person name="Varghese N."/>
            <person name="Submissions S."/>
        </authorList>
    </citation>
    <scope>NUCLEOTIDE SEQUENCE [LARGE SCALE GENOMIC DNA]</scope>
    <source>
        <strain evidence="7">B4P</strain>
    </source>
</reference>
<keyword evidence="1" id="KW-0805">Transcription regulation</keyword>
<dbReference type="InterPro" id="IPR008920">
    <property type="entry name" value="TF_FadR/GntR_C"/>
</dbReference>
<organism evidence="6 7">
    <name type="scientific">Xaviernesmea oryzae</name>
    <dbReference type="NCBI Taxonomy" id="464029"/>
    <lineage>
        <taxon>Bacteria</taxon>
        <taxon>Pseudomonadati</taxon>
        <taxon>Pseudomonadota</taxon>
        <taxon>Alphaproteobacteria</taxon>
        <taxon>Hyphomicrobiales</taxon>
        <taxon>Rhizobiaceae</taxon>
        <taxon>Rhizobium/Agrobacterium group</taxon>
        <taxon>Xaviernesmea</taxon>
    </lineage>
</organism>
<dbReference type="InterPro" id="IPR000524">
    <property type="entry name" value="Tscrpt_reg_HTH_GntR"/>
</dbReference>
<feature type="domain" description="HTH gntR-type" evidence="5">
    <location>
        <begin position="31"/>
        <end position="98"/>
    </location>
</feature>
<dbReference type="InterPro" id="IPR036390">
    <property type="entry name" value="WH_DNA-bd_sf"/>
</dbReference>
<dbReference type="GO" id="GO:0003700">
    <property type="term" value="F:DNA-binding transcription factor activity"/>
    <property type="evidence" value="ECO:0007669"/>
    <property type="project" value="InterPro"/>
</dbReference>
<dbReference type="PANTHER" id="PTHR43537:SF45">
    <property type="entry name" value="GNTR FAMILY REGULATORY PROTEIN"/>
    <property type="match status" value="1"/>
</dbReference>
<dbReference type="Gene3D" id="1.20.120.530">
    <property type="entry name" value="GntR ligand-binding domain-like"/>
    <property type="match status" value="1"/>
</dbReference>
<dbReference type="SUPFAM" id="SSF48008">
    <property type="entry name" value="GntR ligand-binding domain-like"/>
    <property type="match status" value="1"/>
</dbReference>
<dbReference type="SMART" id="SM00345">
    <property type="entry name" value="HTH_GNTR"/>
    <property type="match status" value="1"/>
</dbReference>
<dbReference type="Proteomes" id="UP000192903">
    <property type="component" value="Unassembled WGS sequence"/>
</dbReference>